<dbReference type="Proteomes" id="UP000649739">
    <property type="component" value="Unassembled WGS sequence"/>
</dbReference>
<comment type="caution">
    <text evidence="2">The sequence shown here is derived from an EMBL/GenBank/DDBJ whole genome shotgun (WGS) entry which is preliminary data.</text>
</comment>
<dbReference type="PROSITE" id="PS51257">
    <property type="entry name" value="PROKAR_LIPOPROTEIN"/>
    <property type="match status" value="1"/>
</dbReference>
<feature type="signal peptide" evidence="1">
    <location>
        <begin position="1"/>
        <end position="22"/>
    </location>
</feature>
<reference evidence="2" key="2">
    <citation type="submission" date="2020-09" db="EMBL/GenBank/DDBJ databases">
        <authorList>
            <person name="Sun Q."/>
            <person name="Ohkuma M."/>
        </authorList>
    </citation>
    <scope>NUCLEOTIDE SEQUENCE</scope>
    <source>
        <strain evidence="2">JCM 3090</strain>
    </source>
</reference>
<evidence type="ECO:0000313" key="2">
    <source>
        <dbReference type="EMBL" id="GGJ84299.1"/>
    </source>
</evidence>
<organism evidence="2 3">
    <name type="scientific">Pilimelia anulata</name>
    <dbReference type="NCBI Taxonomy" id="53371"/>
    <lineage>
        <taxon>Bacteria</taxon>
        <taxon>Bacillati</taxon>
        <taxon>Actinomycetota</taxon>
        <taxon>Actinomycetes</taxon>
        <taxon>Micromonosporales</taxon>
        <taxon>Micromonosporaceae</taxon>
        <taxon>Pilimelia</taxon>
    </lineage>
</organism>
<keyword evidence="3" id="KW-1185">Reference proteome</keyword>
<proteinExistence type="predicted"/>
<reference evidence="2" key="1">
    <citation type="journal article" date="2014" name="Int. J. Syst. Evol. Microbiol.">
        <title>Complete genome sequence of Corynebacterium casei LMG S-19264T (=DSM 44701T), isolated from a smear-ripened cheese.</title>
        <authorList>
            <consortium name="US DOE Joint Genome Institute (JGI-PGF)"/>
            <person name="Walter F."/>
            <person name="Albersmeier A."/>
            <person name="Kalinowski J."/>
            <person name="Ruckert C."/>
        </authorList>
    </citation>
    <scope>NUCLEOTIDE SEQUENCE</scope>
    <source>
        <strain evidence="2">JCM 3090</strain>
    </source>
</reference>
<dbReference type="AlphaFoldDB" id="A0A8J3B0S0"/>
<evidence type="ECO:0000313" key="3">
    <source>
        <dbReference type="Proteomes" id="UP000649739"/>
    </source>
</evidence>
<name>A0A8J3B0S0_9ACTN</name>
<dbReference type="RefSeq" id="WP_189169070.1">
    <property type="nucleotide sequence ID" value="NZ_BMQB01000002.1"/>
</dbReference>
<accession>A0A8J3B0S0</accession>
<dbReference type="EMBL" id="BMQB01000002">
    <property type="protein sequence ID" value="GGJ84299.1"/>
    <property type="molecule type" value="Genomic_DNA"/>
</dbReference>
<keyword evidence="1" id="KW-0732">Signal</keyword>
<evidence type="ECO:0000256" key="1">
    <source>
        <dbReference type="SAM" id="SignalP"/>
    </source>
</evidence>
<protein>
    <recommendedName>
        <fullName evidence="4">Lipoprotein</fullName>
    </recommendedName>
</protein>
<feature type="chain" id="PRO_5039686113" description="Lipoprotein" evidence="1">
    <location>
        <begin position="23"/>
        <end position="201"/>
    </location>
</feature>
<sequence length="201" mass="20824">MTHTRRWVAAAATAAVTAAALAGCSEKSSPDVGDDVLTNTSSYGFATTKDVGTVFTTALTVSEVAKGPIIIEDVEPVLEGGVVSVDGTGVRTLFPAQNGKGFEEMAEWPPKGKSKADWDLFGGLQGDGNYEIPAPAAGKPSVLHVLIGYKVEKQGRGVQRGVWVTYNLAGKQHKAFLGSYVAICAPAGAACAKEGPKGEEK</sequence>
<gene>
    <name evidence="2" type="ORF">GCM10010123_12440</name>
</gene>
<evidence type="ECO:0008006" key="4">
    <source>
        <dbReference type="Google" id="ProtNLM"/>
    </source>
</evidence>